<dbReference type="OrthoDB" id="1711508at2759"/>
<keyword evidence="1" id="KW-0812">Transmembrane</keyword>
<dbReference type="PANTHER" id="PTHR12210">
    <property type="entry name" value="DULLARD PROTEIN PHOSPHATASE"/>
    <property type="match status" value="1"/>
</dbReference>
<dbReference type="SMART" id="SM00577">
    <property type="entry name" value="CPDc"/>
    <property type="match status" value="1"/>
</dbReference>
<evidence type="ECO:0000313" key="3">
    <source>
        <dbReference type="EMBL" id="KAF7818728.1"/>
    </source>
</evidence>
<keyword evidence="1" id="KW-1133">Transmembrane helix</keyword>
<dbReference type="InterPro" id="IPR004274">
    <property type="entry name" value="FCP1_dom"/>
</dbReference>
<accession>A0A834TAU1</accession>
<dbReference type="PROSITE" id="PS50969">
    <property type="entry name" value="FCP1"/>
    <property type="match status" value="1"/>
</dbReference>
<proteinExistence type="inferred from homology"/>
<feature type="transmembrane region" description="Helical" evidence="1">
    <location>
        <begin position="66"/>
        <end position="91"/>
    </location>
</feature>
<keyword evidence="1" id="KW-0811">Translocation</keyword>
<dbReference type="InterPro" id="IPR023214">
    <property type="entry name" value="HAD_sf"/>
</dbReference>
<feature type="domain" description="FCP1 homology" evidence="2">
    <location>
        <begin position="135"/>
        <end position="316"/>
    </location>
</feature>
<dbReference type="SUPFAM" id="SSF56784">
    <property type="entry name" value="HAD-like"/>
    <property type="match status" value="1"/>
</dbReference>
<feature type="transmembrane region" description="Helical" evidence="1">
    <location>
        <begin position="37"/>
        <end position="60"/>
    </location>
</feature>
<evidence type="ECO:0000259" key="2">
    <source>
        <dbReference type="PROSITE" id="PS50969"/>
    </source>
</evidence>
<organism evidence="3 4">
    <name type="scientific">Senna tora</name>
    <dbReference type="NCBI Taxonomy" id="362788"/>
    <lineage>
        <taxon>Eukaryota</taxon>
        <taxon>Viridiplantae</taxon>
        <taxon>Streptophyta</taxon>
        <taxon>Embryophyta</taxon>
        <taxon>Tracheophyta</taxon>
        <taxon>Spermatophyta</taxon>
        <taxon>Magnoliopsida</taxon>
        <taxon>eudicotyledons</taxon>
        <taxon>Gunneridae</taxon>
        <taxon>Pentapetalae</taxon>
        <taxon>rosids</taxon>
        <taxon>fabids</taxon>
        <taxon>Fabales</taxon>
        <taxon>Fabaceae</taxon>
        <taxon>Caesalpinioideae</taxon>
        <taxon>Cassia clade</taxon>
        <taxon>Senna</taxon>
    </lineage>
</organism>
<comment type="function">
    <text evidence="1">Essential component of the TIM23 complex, a complex that mediates the translocation of transit peptide-containing proteins across the mitochondrial inner membrane.</text>
</comment>
<comment type="similarity">
    <text evidence="1">Belongs to the TIM50 family.</text>
</comment>
<keyword evidence="1" id="KW-0653">Protein transport</keyword>
<keyword evidence="4" id="KW-1185">Reference proteome</keyword>
<dbReference type="InterPro" id="IPR036412">
    <property type="entry name" value="HAD-like_sf"/>
</dbReference>
<keyword evidence="1" id="KW-0496">Mitochondrion</keyword>
<comment type="caution">
    <text evidence="3">The sequence shown here is derived from an EMBL/GenBank/DDBJ whole genome shotgun (WGS) entry which is preliminary data.</text>
</comment>
<name>A0A834TAU1_9FABA</name>
<dbReference type="Gene3D" id="3.40.50.1000">
    <property type="entry name" value="HAD superfamily/HAD-like"/>
    <property type="match status" value="1"/>
</dbReference>
<dbReference type="GO" id="GO:0005744">
    <property type="term" value="C:TIM23 mitochondrial import inner membrane translocase complex"/>
    <property type="evidence" value="ECO:0007669"/>
    <property type="project" value="UniProtKB-UniRule"/>
</dbReference>
<dbReference type="AlphaFoldDB" id="A0A834TAU1"/>
<comment type="subunit">
    <text evidence="1">Component of the TIM23 complex.</text>
</comment>
<comment type="caution">
    <text evidence="1">Lacks conserved residue(s) required for the propagation of feature annotation.</text>
</comment>
<dbReference type="EMBL" id="JAAIUW010000008">
    <property type="protein sequence ID" value="KAF7818728.1"/>
    <property type="molecule type" value="Genomic_DNA"/>
</dbReference>
<comment type="subcellular location">
    <subcellularLocation>
        <location evidence="1">Mitochondrion inner membrane</location>
        <topology evidence="1">Single-pass membrane protein</topology>
    </subcellularLocation>
</comment>
<dbReference type="Proteomes" id="UP000634136">
    <property type="component" value="Unassembled WGS sequence"/>
</dbReference>
<evidence type="ECO:0000256" key="1">
    <source>
        <dbReference type="RuleBase" id="RU365079"/>
    </source>
</evidence>
<dbReference type="Pfam" id="PF03031">
    <property type="entry name" value="NIF"/>
    <property type="match status" value="1"/>
</dbReference>
<sequence length="356" mass="39788">MSAGPSHVYLPPWPDLGGGLPMPMPSEGWRSKRCTPLFISFFSTYLIVSLLCVFIASIFFPAASSFSLTALIVSFSSMLIPISTAAALMLAKMTGKNKGITSYSSIFQSDSEEYYDDDAGDSGSDYDLSLEKLNLGPTKKLLVLSLNGLLVHRVFRGESEGIPKNRLADFRYGNYLVFKRPFIQEFIKFCLESFQVGIWSSAMEHNVDEVLDYATGPQRSKLLFVWDQSQCTDSGFKSLEKKTKPLFFKELKRVWRDVKKGGPYSEANTLFIDDEPYKALLNPPNTGIFPEPYNAEDKDDNFLDPKGELGSYLKGLAEANDVQSYVKQHSIGQPAITSDHSDWAYYSVVLHCLGNK</sequence>
<keyword evidence="1" id="KW-0809">Transit peptide</keyword>
<protein>
    <recommendedName>
        <fullName evidence="1">Mitochondrial import inner membrane translocase subunit TIM50</fullName>
    </recommendedName>
</protein>
<reference evidence="3" key="1">
    <citation type="submission" date="2020-09" db="EMBL/GenBank/DDBJ databases">
        <title>Genome-Enabled Discovery of Anthraquinone Biosynthesis in Senna tora.</title>
        <authorList>
            <person name="Kang S.-H."/>
            <person name="Pandey R.P."/>
            <person name="Lee C.-M."/>
            <person name="Sim J.-S."/>
            <person name="Jeong J.-T."/>
            <person name="Choi B.-S."/>
            <person name="Jung M."/>
            <person name="Ginzburg D."/>
            <person name="Zhao K."/>
            <person name="Won S.Y."/>
            <person name="Oh T.-J."/>
            <person name="Yu Y."/>
            <person name="Kim N.-H."/>
            <person name="Lee O.R."/>
            <person name="Lee T.-H."/>
            <person name="Bashyal P."/>
            <person name="Kim T.-S."/>
            <person name="Lee W.-H."/>
            <person name="Kawkins C."/>
            <person name="Kim C.-K."/>
            <person name="Kim J.S."/>
            <person name="Ahn B.O."/>
            <person name="Rhee S.Y."/>
            <person name="Sohng J.K."/>
        </authorList>
    </citation>
    <scope>NUCLEOTIDE SEQUENCE</scope>
    <source>
        <tissue evidence="3">Leaf</tissue>
    </source>
</reference>
<evidence type="ECO:0000313" key="4">
    <source>
        <dbReference type="Proteomes" id="UP000634136"/>
    </source>
</evidence>
<dbReference type="InterPro" id="IPR050365">
    <property type="entry name" value="TIM50"/>
</dbReference>
<gene>
    <name evidence="3" type="ORF">G2W53_024183</name>
</gene>
<keyword evidence="1" id="KW-0472">Membrane</keyword>
<dbReference type="GO" id="GO:0015031">
    <property type="term" value="P:protein transport"/>
    <property type="evidence" value="ECO:0007669"/>
    <property type="project" value="UniProtKB-KW"/>
</dbReference>
<keyword evidence="1" id="KW-0813">Transport</keyword>